<reference evidence="1" key="1">
    <citation type="submission" date="2024-03" db="EMBL/GenBank/DDBJ databases">
        <authorList>
            <consortium name="ELIXIR-Norway"/>
            <consortium name="Elixir Norway"/>
        </authorList>
    </citation>
    <scope>NUCLEOTIDE SEQUENCE</scope>
</reference>
<proteinExistence type="predicted"/>
<gene>
    <name evidence="1" type="ORF">CSSPJE1EN2_LOCUS4710</name>
</gene>
<sequence>MPSDGGHQKLWSVMEDIRNSGLGWRTSEALDCYGHHQKLWIVMDTRSLLVVSSSFYVEQTSLLVNNLVFSPEVLPSSEPHSFPYWQQQQQQCLWWKLHV</sequence>
<evidence type="ECO:0000313" key="1">
    <source>
        <dbReference type="EMBL" id="CAK9861715.1"/>
    </source>
</evidence>
<keyword evidence="2" id="KW-1185">Reference proteome</keyword>
<dbReference type="Proteomes" id="UP001497522">
    <property type="component" value="Chromosome 12"/>
</dbReference>
<accession>A0ABP1AGP3</accession>
<evidence type="ECO:0000313" key="2">
    <source>
        <dbReference type="Proteomes" id="UP001497522"/>
    </source>
</evidence>
<dbReference type="EMBL" id="OZ023713">
    <property type="protein sequence ID" value="CAK9861715.1"/>
    <property type="molecule type" value="Genomic_DNA"/>
</dbReference>
<name>A0ABP1AGP3_9BRYO</name>
<organism evidence="1 2">
    <name type="scientific">Sphagnum jensenii</name>
    <dbReference type="NCBI Taxonomy" id="128206"/>
    <lineage>
        <taxon>Eukaryota</taxon>
        <taxon>Viridiplantae</taxon>
        <taxon>Streptophyta</taxon>
        <taxon>Embryophyta</taxon>
        <taxon>Bryophyta</taxon>
        <taxon>Sphagnophytina</taxon>
        <taxon>Sphagnopsida</taxon>
        <taxon>Sphagnales</taxon>
        <taxon>Sphagnaceae</taxon>
        <taxon>Sphagnum</taxon>
    </lineage>
</organism>
<protein>
    <submittedName>
        <fullName evidence="1">Uncharacterized protein</fullName>
    </submittedName>
</protein>